<feature type="region of interest" description="Disordered" evidence="1">
    <location>
        <begin position="69"/>
        <end position="89"/>
    </location>
</feature>
<reference evidence="2 3" key="1">
    <citation type="journal article" date="2018" name="Mol. Biol. Evol.">
        <title>Broad Genomic Sampling Reveals a Smut Pathogenic Ancestry of the Fungal Clade Ustilaginomycotina.</title>
        <authorList>
            <person name="Kijpornyongpan T."/>
            <person name="Mondo S.J."/>
            <person name="Barry K."/>
            <person name="Sandor L."/>
            <person name="Lee J."/>
            <person name="Lipzen A."/>
            <person name="Pangilinan J."/>
            <person name="LaButti K."/>
            <person name="Hainaut M."/>
            <person name="Henrissat B."/>
            <person name="Grigoriev I.V."/>
            <person name="Spatafora J.W."/>
            <person name="Aime M.C."/>
        </authorList>
    </citation>
    <scope>NUCLEOTIDE SEQUENCE [LARGE SCALE GENOMIC DNA]</scope>
    <source>
        <strain evidence="2 3">MCA 5214</strain>
    </source>
</reference>
<sequence>MAPRPPPASLRNARWAFCRFEPPYKSLLADDVVELPPPRPGKDEAAIQAALKQLGGKLAQRIAQRILPNGECLSDEDPDEDDESEEPATFRWRDANAAFARAPLRPLFAEARNAKGSSRTPLATINLNTKQAFLHPSGLPHAQVTLNVASSGTEMECSFRSIKKMVTLRHDLRDAQWLPSLTAAAKAYNLIPTLNNLSRAGNADEAKAVASLLLAFFAGPLHAAMSFNVSEGAILQVKEEFDILVGAAEQPSFVGHRGTRFRDKMHNGRYLLVLETADRVSWESNPGQSRAFLREDDRERDKGILRAMLFHPA</sequence>
<dbReference type="AlphaFoldDB" id="A0A316UY67"/>
<evidence type="ECO:0000313" key="2">
    <source>
        <dbReference type="EMBL" id="PWN28843.1"/>
    </source>
</evidence>
<dbReference type="GeneID" id="37029947"/>
<name>A0A316UY67_9BASI</name>
<proteinExistence type="predicted"/>
<organism evidence="2 3">
    <name type="scientific">Jaminaea rosea</name>
    <dbReference type="NCBI Taxonomy" id="1569628"/>
    <lineage>
        <taxon>Eukaryota</taxon>
        <taxon>Fungi</taxon>
        <taxon>Dikarya</taxon>
        <taxon>Basidiomycota</taxon>
        <taxon>Ustilaginomycotina</taxon>
        <taxon>Exobasidiomycetes</taxon>
        <taxon>Microstromatales</taxon>
        <taxon>Microstromatales incertae sedis</taxon>
        <taxon>Jaminaea</taxon>
    </lineage>
</organism>
<dbReference type="RefSeq" id="XP_025363455.1">
    <property type="nucleotide sequence ID" value="XM_025508124.1"/>
</dbReference>
<gene>
    <name evidence="2" type="ORF">BDZ90DRAFT_258917</name>
</gene>
<evidence type="ECO:0000256" key="1">
    <source>
        <dbReference type="SAM" id="MobiDB-lite"/>
    </source>
</evidence>
<accession>A0A316UY67</accession>
<dbReference type="EMBL" id="KZ819664">
    <property type="protein sequence ID" value="PWN28843.1"/>
    <property type="molecule type" value="Genomic_DNA"/>
</dbReference>
<keyword evidence="3" id="KW-1185">Reference proteome</keyword>
<feature type="compositionally biased region" description="Acidic residues" evidence="1">
    <location>
        <begin position="73"/>
        <end position="86"/>
    </location>
</feature>
<protein>
    <submittedName>
        <fullName evidence="2">Uncharacterized protein</fullName>
    </submittedName>
</protein>
<evidence type="ECO:0000313" key="3">
    <source>
        <dbReference type="Proteomes" id="UP000245884"/>
    </source>
</evidence>
<dbReference type="Proteomes" id="UP000245884">
    <property type="component" value="Unassembled WGS sequence"/>
</dbReference>